<dbReference type="InterPro" id="IPR016181">
    <property type="entry name" value="Acyl_CoA_acyltransferase"/>
</dbReference>
<dbReference type="Pfam" id="PF00583">
    <property type="entry name" value="Acetyltransf_1"/>
    <property type="match status" value="1"/>
</dbReference>
<sequence length="123" mass="13725">MLLRYKKSLEKIAMGLLSFMPGEKDVKKLKETITRYETDDQSQLYLWKTGEDFIGLVGVELDGDRVTVCHLSVNPSHRGEGVGKEMVAKLAAIMPGKTIVPTEATRPFLEKCQEIIEGGADRQ</sequence>
<dbReference type="OrthoDB" id="2189687at2"/>
<dbReference type="InterPro" id="IPR000182">
    <property type="entry name" value="GNAT_dom"/>
</dbReference>
<protein>
    <submittedName>
        <fullName evidence="2">GNAT family N-acetyltransferase</fullName>
    </submittedName>
    <submittedName>
        <fullName evidence="3">Riboflavin biosynthesis RibT protein</fullName>
    </submittedName>
</protein>
<dbReference type="STRING" id="426756.SAMN04488126_104122"/>
<dbReference type="Proteomes" id="UP000272481">
    <property type="component" value="Unassembled WGS sequence"/>
</dbReference>
<feature type="domain" description="N-acetyltransferase" evidence="1">
    <location>
        <begin position="3"/>
        <end position="123"/>
    </location>
</feature>
<dbReference type="AlphaFoldDB" id="A0A1G7AQ13"/>
<dbReference type="Proteomes" id="UP000198823">
    <property type="component" value="Unassembled WGS sequence"/>
</dbReference>
<proteinExistence type="predicted"/>
<evidence type="ECO:0000313" key="4">
    <source>
        <dbReference type="Proteomes" id="UP000198823"/>
    </source>
</evidence>
<dbReference type="SUPFAM" id="SSF55729">
    <property type="entry name" value="Acyl-CoA N-acyltransferases (Nat)"/>
    <property type="match status" value="1"/>
</dbReference>
<evidence type="ECO:0000313" key="3">
    <source>
        <dbReference type="EMBL" id="SDE16939.1"/>
    </source>
</evidence>
<reference evidence="2 5" key="2">
    <citation type="submission" date="2018-12" db="EMBL/GenBank/DDBJ databases">
        <title>Comparitive functional genomics of dry heat resistant strains isolated from the viking spacecraft.</title>
        <authorList>
            <person name="Seuylemezian A."/>
            <person name="Vaishampayan P."/>
        </authorList>
    </citation>
    <scope>NUCLEOTIDE SEQUENCE [LARGE SCALE GENOMIC DNA]</scope>
    <source>
        <strain evidence="2 5">M6-11</strain>
    </source>
</reference>
<name>A0A1G7AQ13_9BACL</name>
<dbReference type="EMBL" id="RWGW01000001">
    <property type="protein sequence ID" value="RSK37868.1"/>
    <property type="molecule type" value="Genomic_DNA"/>
</dbReference>
<organism evidence="3 4">
    <name type="scientific">Bhargavaea beijingensis</name>
    <dbReference type="NCBI Taxonomy" id="426756"/>
    <lineage>
        <taxon>Bacteria</taxon>
        <taxon>Bacillati</taxon>
        <taxon>Bacillota</taxon>
        <taxon>Bacilli</taxon>
        <taxon>Bacillales</taxon>
        <taxon>Caryophanaceae</taxon>
        <taxon>Bhargavaea</taxon>
    </lineage>
</organism>
<evidence type="ECO:0000313" key="5">
    <source>
        <dbReference type="Proteomes" id="UP000272481"/>
    </source>
</evidence>
<evidence type="ECO:0000313" key="2">
    <source>
        <dbReference type="EMBL" id="RSK37868.1"/>
    </source>
</evidence>
<reference evidence="3 4" key="1">
    <citation type="submission" date="2016-10" db="EMBL/GenBank/DDBJ databases">
        <authorList>
            <person name="de Groot N.N."/>
        </authorList>
    </citation>
    <scope>NUCLEOTIDE SEQUENCE [LARGE SCALE GENOMIC DNA]</scope>
    <source>
        <strain evidence="3 4">CGMCC 1.6762</strain>
    </source>
</reference>
<evidence type="ECO:0000259" key="1">
    <source>
        <dbReference type="PROSITE" id="PS51186"/>
    </source>
</evidence>
<dbReference type="GO" id="GO:0016747">
    <property type="term" value="F:acyltransferase activity, transferring groups other than amino-acyl groups"/>
    <property type="evidence" value="ECO:0007669"/>
    <property type="project" value="InterPro"/>
</dbReference>
<dbReference type="EMBL" id="FNAR01000004">
    <property type="protein sequence ID" value="SDE16939.1"/>
    <property type="molecule type" value="Genomic_DNA"/>
</dbReference>
<dbReference type="PROSITE" id="PS51186">
    <property type="entry name" value="GNAT"/>
    <property type="match status" value="1"/>
</dbReference>
<dbReference type="CDD" id="cd04301">
    <property type="entry name" value="NAT_SF"/>
    <property type="match status" value="1"/>
</dbReference>
<dbReference type="RefSeq" id="WP_092095255.1">
    <property type="nucleotide sequence ID" value="NZ_FNAR01000004.1"/>
</dbReference>
<keyword evidence="5" id="KW-1185">Reference proteome</keyword>
<accession>A0A1G7AQ13</accession>
<dbReference type="Gene3D" id="3.40.630.30">
    <property type="match status" value="1"/>
</dbReference>
<gene>
    <name evidence="2" type="ORF">EJA12_00090</name>
    <name evidence="3" type="ORF">SAMN04488126_104122</name>
</gene>